<protein>
    <submittedName>
        <fullName evidence="2">Uncharacterized protein</fullName>
    </submittedName>
</protein>
<reference evidence="2" key="1">
    <citation type="submission" date="2015-10" db="EMBL/GenBank/DDBJ databases">
        <title>Biosynthesis of SCL-MCL polyhydroxyalkanoates by metagenomic clones in Pseudomonas putida.</title>
        <authorList>
            <person name="Cheng J."/>
            <person name="Charles T.C."/>
        </authorList>
    </citation>
    <scope>NUCLEOTIDE SEQUENCE</scope>
</reference>
<dbReference type="EMBL" id="KT944278">
    <property type="protein sequence ID" value="ALV86779.1"/>
    <property type="molecule type" value="Genomic_DNA"/>
</dbReference>
<evidence type="ECO:0000313" key="2">
    <source>
        <dbReference type="EMBL" id="ALV86779.1"/>
    </source>
</evidence>
<accession>A0A0U3T399</accession>
<dbReference type="AlphaFoldDB" id="A0A0U3T399"/>
<sequence>MSIDDTEKILSEADSLIQRHAFATASPWPPPAPDPAITQSSHESADNDLPLLTEVVTHPVPAPPQQAHLDAIHKELARWLEEELPTAVLKVTDGVADQLMKELTYQAEKQLLPRLIAHLDNPAR</sequence>
<organism evidence="2">
    <name type="scientific">uncultured bacterium P11N2</name>
    <dbReference type="NCBI Taxonomy" id="1748282"/>
    <lineage>
        <taxon>Bacteria</taxon>
        <taxon>environmental samples</taxon>
    </lineage>
</organism>
<feature type="region of interest" description="Disordered" evidence="1">
    <location>
        <begin position="21"/>
        <end position="47"/>
    </location>
</feature>
<proteinExistence type="predicted"/>
<name>A0A0U3T399_9BACT</name>
<evidence type="ECO:0000256" key="1">
    <source>
        <dbReference type="SAM" id="MobiDB-lite"/>
    </source>
</evidence>